<dbReference type="GO" id="GO:0005615">
    <property type="term" value="C:extracellular space"/>
    <property type="evidence" value="ECO:0007669"/>
    <property type="project" value="TreeGrafter"/>
</dbReference>
<protein>
    <submittedName>
        <fullName evidence="6">Secreted frizzled-related protein 3</fullName>
    </submittedName>
</protein>
<evidence type="ECO:0000313" key="6">
    <source>
        <dbReference type="EMBL" id="TKS73771.1"/>
    </source>
</evidence>
<dbReference type="GO" id="GO:0060070">
    <property type="term" value="P:canonical Wnt signaling pathway"/>
    <property type="evidence" value="ECO:0007669"/>
    <property type="project" value="TreeGrafter"/>
</dbReference>
<dbReference type="Proteomes" id="UP000298787">
    <property type="component" value="Chromosome 7"/>
</dbReference>
<evidence type="ECO:0000259" key="5">
    <source>
        <dbReference type="PROSITE" id="PS50038"/>
    </source>
</evidence>
<dbReference type="GO" id="GO:0005737">
    <property type="term" value="C:cytoplasm"/>
    <property type="evidence" value="ECO:0007669"/>
    <property type="project" value="TreeGrafter"/>
</dbReference>
<dbReference type="Gene3D" id="1.10.2000.10">
    <property type="entry name" value="Frizzled cysteine-rich domain"/>
    <property type="match status" value="1"/>
</dbReference>
<keyword evidence="1" id="KW-0217">Developmental protein</keyword>
<comment type="caution">
    <text evidence="3">Lacks conserved residue(s) required for the propagation of feature annotation.</text>
</comment>
<keyword evidence="4" id="KW-0732">Signal</keyword>
<dbReference type="GO" id="GO:0017147">
    <property type="term" value="F:Wnt-protein binding"/>
    <property type="evidence" value="ECO:0007669"/>
    <property type="project" value="TreeGrafter"/>
</dbReference>
<dbReference type="PANTHER" id="PTHR11309:SF97">
    <property type="entry name" value="SECRETED FRIZZLED-RELATED PROTEIN 3"/>
    <property type="match status" value="1"/>
</dbReference>
<dbReference type="EMBL" id="CM014084">
    <property type="protein sequence ID" value="TKS73771.1"/>
    <property type="molecule type" value="Genomic_DNA"/>
</dbReference>
<name>A0A4U5UHX6_COLLU</name>
<organism evidence="6 7">
    <name type="scientific">Collichthys lucidus</name>
    <name type="common">Big head croaker</name>
    <name type="synonym">Sciaena lucida</name>
    <dbReference type="NCBI Taxonomy" id="240159"/>
    <lineage>
        <taxon>Eukaryota</taxon>
        <taxon>Metazoa</taxon>
        <taxon>Chordata</taxon>
        <taxon>Craniata</taxon>
        <taxon>Vertebrata</taxon>
        <taxon>Euteleostomi</taxon>
        <taxon>Actinopterygii</taxon>
        <taxon>Neopterygii</taxon>
        <taxon>Teleostei</taxon>
        <taxon>Neoteleostei</taxon>
        <taxon>Acanthomorphata</taxon>
        <taxon>Eupercaria</taxon>
        <taxon>Sciaenidae</taxon>
        <taxon>Collichthys</taxon>
    </lineage>
</organism>
<dbReference type="InterPro" id="IPR036790">
    <property type="entry name" value="Frizzled_dom_sf"/>
</dbReference>
<dbReference type="PANTHER" id="PTHR11309">
    <property type="entry name" value="FRIZZLED"/>
    <property type="match status" value="1"/>
</dbReference>
<reference evidence="6 7" key="1">
    <citation type="submission" date="2019-01" db="EMBL/GenBank/DDBJ databases">
        <title>Genome Assembly of Collichthys lucidus.</title>
        <authorList>
            <person name="Cai M."/>
            <person name="Xiao S."/>
        </authorList>
    </citation>
    <scope>NUCLEOTIDE SEQUENCE [LARGE SCALE GENOMIC DNA]</scope>
    <source>
        <strain evidence="6">JT15FE1705JMU</strain>
        <tissue evidence="6">Muscle</tissue>
    </source>
</reference>
<evidence type="ECO:0000256" key="3">
    <source>
        <dbReference type="PROSITE-ProRule" id="PRU00090"/>
    </source>
</evidence>
<sequence>MFSPRLYVFLLAVSCVPWPAAVRAASCESVRIPLCRSMPWNMTKMPNHLHHSTQDNAVLAIEQFEGLLARRGANVRANHSCSQQPKTTATS</sequence>
<dbReference type="InterPro" id="IPR015526">
    <property type="entry name" value="Frizzled/SFRP"/>
</dbReference>
<dbReference type="InterPro" id="IPR020067">
    <property type="entry name" value="Frizzled_dom"/>
</dbReference>
<dbReference type="SMART" id="SM00063">
    <property type="entry name" value="FRI"/>
    <property type="match status" value="1"/>
</dbReference>
<proteinExistence type="predicted"/>
<keyword evidence="7" id="KW-1185">Reference proteome</keyword>
<gene>
    <name evidence="6" type="ORF">D9C73_007852</name>
</gene>
<evidence type="ECO:0000256" key="1">
    <source>
        <dbReference type="ARBA" id="ARBA00022473"/>
    </source>
</evidence>
<feature type="chain" id="PRO_5020962807" evidence="4">
    <location>
        <begin position="25"/>
        <end position="91"/>
    </location>
</feature>
<dbReference type="PROSITE" id="PS50038">
    <property type="entry name" value="FZ"/>
    <property type="match status" value="1"/>
</dbReference>
<accession>A0A4U5UHX6</accession>
<dbReference type="SUPFAM" id="SSF63501">
    <property type="entry name" value="Frizzled cysteine-rich domain"/>
    <property type="match status" value="1"/>
</dbReference>
<evidence type="ECO:0000256" key="2">
    <source>
        <dbReference type="ARBA" id="ARBA00023157"/>
    </source>
</evidence>
<feature type="domain" description="FZ" evidence="5">
    <location>
        <begin position="22"/>
        <end position="91"/>
    </location>
</feature>
<dbReference type="AlphaFoldDB" id="A0A4U5UHX6"/>
<evidence type="ECO:0000256" key="4">
    <source>
        <dbReference type="SAM" id="SignalP"/>
    </source>
</evidence>
<keyword evidence="2" id="KW-1015">Disulfide bond</keyword>
<dbReference type="GO" id="GO:0035567">
    <property type="term" value="P:non-canonical Wnt signaling pathway"/>
    <property type="evidence" value="ECO:0007669"/>
    <property type="project" value="TreeGrafter"/>
</dbReference>
<feature type="signal peptide" evidence="4">
    <location>
        <begin position="1"/>
        <end position="24"/>
    </location>
</feature>
<dbReference type="STRING" id="240159.A0A4U5UHX6"/>
<evidence type="ECO:0000313" key="7">
    <source>
        <dbReference type="Proteomes" id="UP000298787"/>
    </source>
</evidence>